<comment type="caution">
    <text evidence="2">The sequence shown here is derived from an EMBL/GenBank/DDBJ whole genome shotgun (WGS) entry which is preliminary data.</text>
</comment>
<feature type="compositionally biased region" description="Basic and acidic residues" evidence="1">
    <location>
        <begin position="1"/>
        <end position="10"/>
    </location>
</feature>
<gene>
    <name evidence="2" type="ORF">ALQ33_200122</name>
</gene>
<accession>A0A3M3YG61</accession>
<organism evidence="2 3">
    <name type="scientific">Pseudomonas syringae pv. philadelphi</name>
    <dbReference type="NCBI Taxonomy" id="251706"/>
    <lineage>
        <taxon>Bacteria</taxon>
        <taxon>Pseudomonadati</taxon>
        <taxon>Pseudomonadota</taxon>
        <taxon>Gammaproteobacteria</taxon>
        <taxon>Pseudomonadales</taxon>
        <taxon>Pseudomonadaceae</taxon>
        <taxon>Pseudomonas</taxon>
    </lineage>
</organism>
<evidence type="ECO:0000313" key="3">
    <source>
        <dbReference type="Proteomes" id="UP000279372"/>
    </source>
</evidence>
<dbReference type="Gene3D" id="2.60.120.1250">
    <property type="entry name" value="Peptidase M60, enhancin-like domain 1"/>
    <property type="match status" value="1"/>
</dbReference>
<evidence type="ECO:0000256" key="1">
    <source>
        <dbReference type="SAM" id="MobiDB-lite"/>
    </source>
</evidence>
<protein>
    <submittedName>
        <fullName evidence="2">Uncharacterized protein</fullName>
    </submittedName>
</protein>
<proteinExistence type="predicted"/>
<dbReference type="Proteomes" id="UP000279372">
    <property type="component" value="Unassembled WGS sequence"/>
</dbReference>
<dbReference type="AlphaFoldDB" id="A0A3M3YG61"/>
<feature type="region of interest" description="Disordered" evidence="1">
    <location>
        <begin position="1"/>
        <end position="48"/>
    </location>
</feature>
<evidence type="ECO:0000313" key="2">
    <source>
        <dbReference type="EMBL" id="RMO81206.1"/>
    </source>
</evidence>
<sequence length="85" mass="9379">MDDRHDENAESVRASLTPRQTSFTVKGRSSADLNRIRQGRPRAHSDYQPTSVYVTKGERLELGHYEAAAGKVCAVIGVPELNTPI</sequence>
<dbReference type="EMBL" id="RBQB01000320">
    <property type="protein sequence ID" value="RMO81206.1"/>
    <property type="molecule type" value="Genomic_DNA"/>
</dbReference>
<name>A0A3M3YG61_9PSED</name>
<reference evidence="2 3" key="1">
    <citation type="submission" date="2018-08" db="EMBL/GenBank/DDBJ databases">
        <title>Recombination of ecologically and evolutionarily significant loci maintains genetic cohesion in the Pseudomonas syringae species complex.</title>
        <authorList>
            <person name="Dillon M."/>
            <person name="Thakur S."/>
            <person name="Almeida R.N.D."/>
            <person name="Weir B.S."/>
            <person name="Guttman D.S."/>
        </authorList>
    </citation>
    <scope>NUCLEOTIDE SEQUENCE [LARGE SCALE GENOMIC DNA]</scope>
    <source>
        <strain evidence="2 3">ICMP 8902</strain>
    </source>
</reference>